<reference evidence="5 6" key="1">
    <citation type="submission" date="2023-07" db="EMBL/GenBank/DDBJ databases">
        <title>Sequencing the genomes of 1000 actinobacteria strains.</title>
        <authorList>
            <person name="Klenk H.-P."/>
        </authorList>
    </citation>
    <scope>NUCLEOTIDE SEQUENCE [LARGE SCALE GENOMIC DNA]</scope>
    <source>
        <strain evidence="5 6">GD13</strain>
    </source>
</reference>
<proteinExistence type="inferred from homology"/>
<name>A0ABT9NTE5_9ACTN</name>
<dbReference type="Pfam" id="PF09084">
    <property type="entry name" value="NMT1"/>
    <property type="match status" value="1"/>
</dbReference>
<evidence type="ECO:0000256" key="3">
    <source>
        <dbReference type="ARBA" id="ARBA00022729"/>
    </source>
</evidence>
<gene>
    <name evidence="5" type="ORF">J2S59_003487</name>
</gene>
<dbReference type="InterPro" id="IPR015168">
    <property type="entry name" value="SsuA/THI5"/>
</dbReference>
<dbReference type="SUPFAM" id="SSF53850">
    <property type="entry name" value="Periplasmic binding protein-like II"/>
    <property type="match status" value="1"/>
</dbReference>
<evidence type="ECO:0000313" key="5">
    <source>
        <dbReference type="EMBL" id="MDP9823678.1"/>
    </source>
</evidence>
<evidence type="ECO:0000313" key="6">
    <source>
        <dbReference type="Proteomes" id="UP001240447"/>
    </source>
</evidence>
<keyword evidence="3" id="KW-0732">Signal</keyword>
<sequence>MSVTVSHWPTSGYSATYMVGQEKGFFEEEGIALEGIVPGAGGGTTVRSITSGDLDFGEVSTTGLVQATMAGAPLVGIATSAGSIADLVWVAKEDSSFDSFEDFCGDGVWGITAPGSNSEALTALMAQEAGMRPDCVNTVATGDLAAGLVLVRSGEVDASILTEPLLTTELAKGDLKPVAEAVEYLPNFIQVVTVASQKIIDEDPELVQRFVNALGASQDFIRENPEEAGAIFAEEAGVDEETGVEIMTRLAADERFFTQELTVEGLTSTINGMEVLGHYDGDPIAWDQLIDQQFLPEESRIDLSELPGYEG</sequence>
<dbReference type="Gene3D" id="3.40.190.10">
    <property type="entry name" value="Periplasmic binding protein-like II"/>
    <property type="match status" value="2"/>
</dbReference>
<evidence type="ECO:0000256" key="1">
    <source>
        <dbReference type="ARBA" id="ARBA00004418"/>
    </source>
</evidence>
<dbReference type="RefSeq" id="WP_068122657.1">
    <property type="nucleotide sequence ID" value="NZ_CCXJ01000604.1"/>
</dbReference>
<protein>
    <submittedName>
        <fullName evidence="5">NitT/TauT family transport system substrate-binding protein</fullName>
    </submittedName>
</protein>
<comment type="subcellular location">
    <subcellularLocation>
        <location evidence="1">Periplasm</location>
    </subcellularLocation>
</comment>
<accession>A0ABT9NTE5</accession>
<feature type="domain" description="SsuA/THI5-like" evidence="4">
    <location>
        <begin position="13"/>
        <end position="228"/>
    </location>
</feature>
<organism evidence="5 6">
    <name type="scientific">Nocardioides massiliensis</name>
    <dbReference type="NCBI Taxonomy" id="1325935"/>
    <lineage>
        <taxon>Bacteria</taxon>
        <taxon>Bacillati</taxon>
        <taxon>Actinomycetota</taxon>
        <taxon>Actinomycetes</taxon>
        <taxon>Propionibacteriales</taxon>
        <taxon>Nocardioidaceae</taxon>
        <taxon>Nocardioides</taxon>
    </lineage>
</organism>
<evidence type="ECO:0000256" key="2">
    <source>
        <dbReference type="ARBA" id="ARBA00010742"/>
    </source>
</evidence>
<dbReference type="PANTHER" id="PTHR30024:SF47">
    <property type="entry name" value="TAURINE-BINDING PERIPLASMIC PROTEIN"/>
    <property type="match status" value="1"/>
</dbReference>
<comment type="similarity">
    <text evidence="2">Belongs to the bacterial solute-binding protein SsuA/TauA family.</text>
</comment>
<dbReference type="PANTHER" id="PTHR30024">
    <property type="entry name" value="ALIPHATIC SULFONATES-BINDING PROTEIN-RELATED"/>
    <property type="match status" value="1"/>
</dbReference>
<dbReference type="EMBL" id="JAUSQM010000001">
    <property type="protein sequence ID" value="MDP9823678.1"/>
    <property type="molecule type" value="Genomic_DNA"/>
</dbReference>
<keyword evidence="6" id="KW-1185">Reference proteome</keyword>
<comment type="caution">
    <text evidence="5">The sequence shown here is derived from an EMBL/GenBank/DDBJ whole genome shotgun (WGS) entry which is preliminary data.</text>
</comment>
<dbReference type="Proteomes" id="UP001240447">
    <property type="component" value="Unassembled WGS sequence"/>
</dbReference>
<evidence type="ECO:0000259" key="4">
    <source>
        <dbReference type="Pfam" id="PF09084"/>
    </source>
</evidence>